<dbReference type="VEuPathDB" id="FungiDB:PC110_g23729"/>
<protein>
    <submittedName>
        <fullName evidence="6">Uncharacterized protein</fullName>
    </submittedName>
</protein>
<dbReference type="EMBL" id="RCMI01000582">
    <property type="protein sequence ID" value="KAG2904747.1"/>
    <property type="molecule type" value="Genomic_DNA"/>
</dbReference>
<evidence type="ECO:0000313" key="6">
    <source>
        <dbReference type="EMBL" id="KAG3215255.1"/>
    </source>
</evidence>
<dbReference type="EMBL" id="RCMK01000578">
    <property type="protein sequence ID" value="KAG2920968.1"/>
    <property type="molecule type" value="Genomic_DNA"/>
</dbReference>
<feature type="compositionally biased region" description="Basic and acidic residues" evidence="1">
    <location>
        <begin position="145"/>
        <end position="154"/>
    </location>
</feature>
<gene>
    <name evidence="2" type="ORF">PC113_g15425</name>
    <name evidence="3" type="ORF">PC115_g14850</name>
    <name evidence="4" type="ORF">PC117_g16370</name>
    <name evidence="5" type="ORF">PC118_g15476</name>
    <name evidence="6" type="ORF">PC129_g13862</name>
</gene>
<dbReference type="AlphaFoldDB" id="A0A8T1HR55"/>
<proteinExistence type="predicted"/>
<dbReference type="Proteomes" id="UP000774804">
    <property type="component" value="Unassembled WGS sequence"/>
</dbReference>
<dbReference type="EMBL" id="RCMG01000570">
    <property type="protein sequence ID" value="KAG2851986.1"/>
    <property type="molecule type" value="Genomic_DNA"/>
</dbReference>
<dbReference type="EMBL" id="RCML01000602">
    <property type="protein sequence ID" value="KAG2972837.1"/>
    <property type="molecule type" value="Genomic_DNA"/>
</dbReference>
<feature type="region of interest" description="Disordered" evidence="1">
    <location>
        <begin position="136"/>
        <end position="161"/>
    </location>
</feature>
<evidence type="ECO:0000256" key="1">
    <source>
        <dbReference type="SAM" id="MobiDB-lite"/>
    </source>
</evidence>
<dbReference type="PANTHER" id="PTHR40866:SF1">
    <property type="entry name" value="BED-TYPE DOMAIN-CONTAINING PROTEIN"/>
    <property type="match status" value="1"/>
</dbReference>
<dbReference type="Proteomes" id="UP000697107">
    <property type="component" value="Unassembled WGS sequence"/>
</dbReference>
<sequence>MVQRYIRIRAEIKKVEAVEELIPTGAKHRKIIDLFEHLKKFESICLRLQRDDTDMAEVRVMFDDLIAEYVVMEEHLKATAKIVHRAAFETGAVKVINGSLLASAEAFVLKPFEVTQTAGKKRKERDEDYASQLLRSGGQEAQADIGHEAVHASSEDDTANI</sequence>
<dbReference type="PANTHER" id="PTHR40866">
    <property type="entry name" value="BED-TYPE DOMAIN-CONTAINING PROTEIN"/>
    <property type="match status" value="1"/>
</dbReference>
<dbReference type="Proteomes" id="UP000760860">
    <property type="component" value="Unassembled WGS sequence"/>
</dbReference>
<name>A0A8T1HR55_9STRA</name>
<comment type="caution">
    <text evidence="6">The sequence shown here is derived from an EMBL/GenBank/DDBJ whole genome shotgun (WGS) entry which is preliminary data.</text>
</comment>
<accession>A0A8T1HR55</accession>
<dbReference type="Proteomes" id="UP000736787">
    <property type="component" value="Unassembled WGS sequence"/>
</dbReference>
<evidence type="ECO:0000313" key="2">
    <source>
        <dbReference type="EMBL" id="KAG2851986.1"/>
    </source>
</evidence>
<evidence type="ECO:0000313" key="5">
    <source>
        <dbReference type="EMBL" id="KAG2972837.1"/>
    </source>
</evidence>
<dbReference type="Proteomes" id="UP000735874">
    <property type="component" value="Unassembled WGS sequence"/>
</dbReference>
<dbReference type="EMBL" id="RCMV01000571">
    <property type="protein sequence ID" value="KAG3215255.1"/>
    <property type="molecule type" value="Genomic_DNA"/>
</dbReference>
<evidence type="ECO:0000313" key="4">
    <source>
        <dbReference type="EMBL" id="KAG2920968.1"/>
    </source>
</evidence>
<organism evidence="6 7">
    <name type="scientific">Phytophthora cactorum</name>
    <dbReference type="NCBI Taxonomy" id="29920"/>
    <lineage>
        <taxon>Eukaryota</taxon>
        <taxon>Sar</taxon>
        <taxon>Stramenopiles</taxon>
        <taxon>Oomycota</taxon>
        <taxon>Peronosporomycetes</taxon>
        <taxon>Peronosporales</taxon>
        <taxon>Peronosporaceae</taxon>
        <taxon>Phytophthora</taxon>
    </lineage>
</organism>
<evidence type="ECO:0000313" key="7">
    <source>
        <dbReference type="Proteomes" id="UP000760860"/>
    </source>
</evidence>
<evidence type="ECO:0000313" key="3">
    <source>
        <dbReference type="EMBL" id="KAG2904747.1"/>
    </source>
</evidence>
<reference evidence="6" key="1">
    <citation type="submission" date="2018-05" db="EMBL/GenBank/DDBJ databases">
        <title>Effector identification in a new, highly contiguous assembly of the strawberry crown rot pathogen Phytophthora cactorum.</title>
        <authorList>
            <person name="Armitage A.D."/>
            <person name="Nellist C.F."/>
            <person name="Bates H."/>
            <person name="Vickerstaff R.J."/>
            <person name="Harrison R.J."/>
        </authorList>
    </citation>
    <scope>NUCLEOTIDE SEQUENCE</scope>
    <source>
        <strain evidence="2">15-7</strain>
        <strain evidence="3">4032</strain>
        <strain evidence="4">4040</strain>
        <strain evidence="5">P415</strain>
        <strain evidence="6">P421</strain>
    </source>
</reference>